<gene>
    <name evidence="2" type="ORF">AUC70_15135</name>
</gene>
<evidence type="ECO:0000313" key="3">
    <source>
        <dbReference type="Proteomes" id="UP000094172"/>
    </source>
</evidence>
<dbReference type="SUPFAM" id="SSF160935">
    <property type="entry name" value="VPA0735-like"/>
    <property type="match status" value="1"/>
</dbReference>
<dbReference type="InterPro" id="IPR010621">
    <property type="entry name" value="DUF1214"/>
</dbReference>
<feature type="domain" description="DUF1214" evidence="1">
    <location>
        <begin position="3"/>
        <end position="47"/>
    </location>
</feature>
<dbReference type="Proteomes" id="UP000094172">
    <property type="component" value="Unassembled WGS sequence"/>
</dbReference>
<dbReference type="InterPro" id="IPR037049">
    <property type="entry name" value="DUF1214_C_sf"/>
</dbReference>
<reference evidence="2 3" key="1">
    <citation type="journal article" date="2016" name="Environ. Microbiol.">
        <title>New Methyloceanibacter diversity from North Sea sediments includes methanotroph containing solely the soluble methane monooxygenase.</title>
        <authorList>
            <person name="Vekeman B."/>
            <person name="Kerckhof F.M."/>
            <person name="Cremers G."/>
            <person name="de Vos P."/>
            <person name="Vandamme P."/>
            <person name="Boon N."/>
            <person name="Op den Camp H.J."/>
            <person name="Heylen K."/>
        </authorList>
    </citation>
    <scope>NUCLEOTIDE SEQUENCE [LARGE SCALE GENOMIC DNA]</scope>
    <source>
        <strain evidence="2 3">R-67176</strain>
    </source>
</reference>
<name>A0A1E3VST6_9HYPH</name>
<dbReference type="EMBL" id="LPWE01000004">
    <property type="protein sequence ID" value="ODR96589.1"/>
    <property type="molecule type" value="Genomic_DNA"/>
</dbReference>
<keyword evidence="3" id="KW-1185">Reference proteome</keyword>
<organism evidence="2 3">
    <name type="scientific">Methyloceanibacter stevinii</name>
    <dbReference type="NCBI Taxonomy" id="1774970"/>
    <lineage>
        <taxon>Bacteria</taxon>
        <taxon>Pseudomonadati</taxon>
        <taxon>Pseudomonadota</taxon>
        <taxon>Alphaproteobacteria</taxon>
        <taxon>Hyphomicrobiales</taxon>
        <taxon>Hyphomicrobiaceae</taxon>
        <taxon>Methyloceanibacter</taxon>
    </lineage>
</organism>
<dbReference type="Pfam" id="PF06742">
    <property type="entry name" value="DUF1214"/>
    <property type="match status" value="1"/>
</dbReference>
<dbReference type="PANTHER" id="PTHR36509">
    <property type="entry name" value="BLL3101 PROTEIN"/>
    <property type="match status" value="1"/>
</dbReference>
<sequence>MDLDVNDDGSVTLYMGPDEPEAGTTNWIPTVPGKAWFPYFRFYSPTEAYFDRSWLLPDIEKVG</sequence>
<accession>A0A1E3VST6</accession>
<evidence type="ECO:0000259" key="1">
    <source>
        <dbReference type="Pfam" id="PF06742"/>
    </source>
</evidence>
<dbReference type="RefSeq" id="WP_069443547.1">
    <property type="nucleotide sequence ID" value="NZ_LPWE01000004.1"/>
</dbReference>
<evidence type="ECO:0000313" key="2">
    <source>
        <dbReference type="EMBL" id="ODR96589.1"/>
    </source>
</evidence>
<dbReference type="PANTHER" id="PTHR36509:SF3">
    <property type="entry name" value="SIGNAL PEPTIDE PROTEIN"/>
    <property type="match status" value="1"/>
</dbReference>
<dbReference type="STRING" id="1774970.AUC70_15135"/>
<dbReference type="Gene3D" id="2.60.120.600">
    <property type="entry name" value="Domain of unknown function DUF1214, C-terminal domain"/>
    <property type="match status" value="1"/>
</dbReference>
<comment type="caution">
    <text evidence="2">The sequence shown here is derived from an EMBL/GenBank/DDBJ whole genome shotgun (WGS) entry which is preliminary data.</text>
</comment>
<protein>
    <recommendedName>
        <fullName evidence="1">DUF1214 domain-containing protein</fullName>
    </recommendedName>
</protein>
<proteinExistence type="predicted"/>
<dbReference type="AlphaFoldDB" id="A0A1E3VST6"/>